<dbReference type="Pfam" id="PF00486">
    <property type="entry name" value="Trans_reg_C"/>
    <property type="match status" value="1"/>
</dbReference>
<dbReference type="FunFam" id="1.10.10.10:FF:000018">
    <property type="entry name" value="DNA-binding response regulator ResD"/>
    <property type="match status" value="1"/>
</dbReference>
<evidence type="ECO:0000313" key="13">
    <source>
        <dbReference type="Proteomes" id="UP000237749"/>
    </source>
</evidence>
<evidence type="ECO:0000259" key="11">
    <source>
        <dbReference type="PROSITE" id="PS51755"/>
    </source>
</evidence>
<dbReference type="Gene3D" id="3.40.50.2300">
    <property type="match status" value="1"/>
</dbReference>
<dbReference type="PROSITE" id="PS51755">
    <property type="entry name" value="OMPR_PHOB"/>
    <property type="match status" value="1"/>
</dbReference>
<protein>
    <recommendedName>
        <fullName evidence="1">Stage 0 sporulation protein A homolog</fullName>
    </recommendedName>
</protein>
<dbReference type="GO" id="GO:0000156">
    <property type="term" value="F:phosphorelay response regulator activity"/>
    <property type="evidence" value="ECO:0007669"/>
    <property type="project" value="TreeGrafter"/>
</dbReference>
<gene>
    <name evidence="12" type="ORF">BXY41_108210</name>
</gene>
<dbReference type="Proteomes" id="UP000237749">
    <property type="component" value="Unassembled WGS sequence"/>
</dbReference>
<dbReference type="GO" id="GO:0006355">
    <property type="term" value="P:regulation of DNA-templated transcription"/>
    <property type="evidence" value="ECO:0007669"/>
    <property type="project" value="InterPro"/>
</dbReference>
<dbReference type="CDD" id="cd00383">
    <property type="entry name" value="trans_reg_C"/>
    <property type="match status" value="1"/>
</dbReference>
<keyword evidence="5 9" id="KW-0238">DNA-binding</keyword>
<reference evidence="12 13" key="1">
    <citation type="submission" date="2018-02" db="EMBL/GenBank/DDBJ databases">
        <title>Genomic Encyclopedia of Archaeal and Bacterial Type Strains, Phase II (KMG-II): from individual species to whole genera.</title>
        <authorList>
            <person name="Goeker M."/>
        </authorList>
    </citation>
    <scope>NUCLEOTIDE SEQUENCE [LARGE SCALE GENOMIC DNA]</scope>
    <source>
        <strain evidence="12 13">DSM 3808</strain>
    </source>
</reference>
<dbReference type="OrthoDB" id="9790442at2"/>
<keyword evidence="2 8" id="KW-0597">Phosphoprotein</keyword>
<sequence>MDCHILIIDDDKDLCVLIKQCAAKEGISADYCHSGLNGLEMLEKKKYHLILLDVMMHGMNGFQTLDKIRSKSNIPILMLTAKDDSTSKIYGLRSGADDYLAKPFNMEELIARIISLVRRYTRFNEIQDRSHPLIYKGMSIDFDNRSVTTQNGTFELPPKEFDLLLYCARNQGRILTKQQIYEAVWKEAYVYDDSNIMAIISRLRKKIEPDPGTPFYIQTIKGIGYRFNKEV</sequence>
<organism evidence="12 13">
    <name type="scientific">Lacrimispora xylanisolvens</name>
    <dbReference type="NCBI Taxonomy" id="384636"/>
    <lineage>
        <taxon>Bacteria</taxon>
        <taxon>Bacillati</taxon>
        <taxon>Bacillota</taxon>
        <taxon>Clostridia</taxon>
        <taxon>Lachnospirales</taxon>
        <taxon>Lachnospiraceae</taxon>
        <taxon>Lacrimispora</taxon>
    </lineage>
</organism>
<dbReference type="InterPro" id="IPR039420">
    <property type="entry name" value="WalR-like"/>
</dbReference>
<feature type="domain" description="OmpR/PhoB-type" evidence="11">
    <location>
        <begin position="130"/>
        <end position="229"/>
    </location>
</feature>
<dbReference type="SUPFAM" id="SSF52172">
    <property type="entry name" value="CheY-like"/>
    <property type="match status" value="1"/>
</dbReference>
<dbReference type="SMART" id="SM00448">
    <property type="entry name" value="REC"/>
    <property type="match status" value="1"/>
</dbReference>
<dbReference type="InterPro" id="IPR001867">
    <property type="entry name" value="OmpR/PhoB-type_DNA-bd"/>
</dbReference>
<keyword evidence="6" id="KW-0804">Transcription</keyword>
<evidence type="ECO:0000256" key="5">
    <source>
        <dbReference type="ARBA" id="ARBA00023125"/>
    </source>
</evidence>
<dbReference type="PANTHER" id="PTHR48111">
    <property type="entry name" value="REGULATOR OF RPOS"/>
    <property type="match status" value="1"/>
</dbReference>
<dbReference type="GO" id="GO:0032993">
    <property type="term" value="C:protein-DNA complex"/>
    <property type="evidence" value="ECO:0007669"/>
    <property type="project" value="TreeGrafter"/>
</dbReference>
<feature type="modified residue" description="4-aspartylphosphate" evidence="8">
    <location>
        <position position="53"/>
    </location>
</feature>
<dbReference type="PANTHER" id="PTHR48111:SF2">
    <property type="entry name" value="RESPONSE REGULATOR SAER"/>
    <property type="match status" value="1"/>
</dbReference>
<evidence type="ECO:0000256" key="7">
    <source>
        <dbReference type="ARBA" id="ARBA00024867"/>
    </source>
</evidence>
<evidence type="ECO:0000259" key="10">
    <source>
        <dbReference type="PROSITE" id="PS50110"/>
    </source>
</evidence>
<dbReference type="InterPro" id="IPR011006">
    <property type="entry name" value="CheY-like_superfamily"/>
</dbReference>
<accession>A0A2S6HQV5</accession>
<name>A0A2S6HQV5_9FIRM</name>
<evidence type="ECO:0000256" key="6">
    <source>
        <dbReference type="ARBA" id="ARBA00023163"/>
    </source>
</evidence>
<dbReference type="InterPro" id="IPR016032">
    <property type="entry name" value="Sig_transdc_resp-reg_C-effctor"/>
</dbReference>
<evidence type="ECO:0000256" key="9">
    <source>
        <dbReference type="PROSITE-ProRule" id="PRU01091"/>
    </source>
</evidence>
<dbReference type="SUPFAM" id="SSF46894">
    <property type="entry name" value="C-terminal effector domain of the bipartite response regulators"/>
    <property type="match status" value="1"/>
</dbReference>
<evidence type="ECO:0000256" key="2">
    <source>
        <dbReference type="ARBA" id="ARBA00022553"/>
    </source>
</evidence>
<dbReference type="SMART" id="SM00862">
    <property type="entry name" value="Trans_reg_C"/>
    <property type="match status" value="1"/>
</dbReference>
<comment type="function">
    <text evidence="7">May play the central regulatory role in sporulation. It may be an element of the effector pathway responsible for the activation of sporulation genes in response to nutritional stress. Spo0A may act in concert with spo0H (a sigma factor) to control the expression of some genes that are critical to the sporulation process.</text>
</comment>
<dbReference type="GO" id="GO:0005829">
    <property type="term" value="C:cytosol"/>
    <property type="evidence" value="ECO:0007669"/>
    <property type="project" value="TreeGrafter"/>
</dbReference>
<evidence type="ECO:0000256" key="4">
    <source>
        <dbReference type="ARBA" id="ARBA00023015"/>
    </source>
</evidence>
<dbReference type="Gene3D" id="1.10.10.10">
    <property type="entry name" value="Winged helix-like DNA-binding domain superfamily/Winged helix DNA-binding domain"/>
    <property type="match status" value="1"/>
</dbReference>
<evidence type="ECO:0000313" key="12">
    <source>
        <dbReference type="EMBL" id="PPK79985.1"/>
    </source>
</evidence>
<dbReference type="GO" id="GO:0000976">
    <property type="term" value="F:transcription cis-regulatory region binding"/>
    <property type="evidence" value="ECO:0007669"/>
    <property type="project" value="TreeGrafter"/>
</dbReference>
<dbReference type="AlphaFoldDB" id="A0A2S6HQV5"/>
<keyword evidence="4" id="KW-0805">Transcription regulation</keyword>
<evidence type="ECO:0000256" key="8">
    <source>
        <dbReference type="PROSITE-ProRule" id="PRU00169"/>
    </source>
</evidence>
<dbReference type="EMBL" id="PTJA01000008">
    <property type="protein sequence ID" value="PPK79985.1"/>
    <property type="molecule type" value="Genomic_DNA"/>
</dbReference>
<comment type="caution">
    <text evidence="12">The sequence shown here is derived from an EMBL/GenBank/DDBJ whole genome shotgun (WGS) entry which is preliminary data.</text>
</comment>
<proteinExistence type="predicted"/>
<keyword evidence="3" id="KW-0902">Two-component regulatory system</keyword>
<dbReference type="InterPro" id="IPR001789">
    <property type="entry name" value="Sig_transdc_resp-reg_receiver"/>
</dbReference>
<keyword evidence="13" id="KW-1185">Reference proteome</keyword>
<dbReference type="InterPro" id="IPR036388">
    <property type="entry name" value="WH-like_DNA-bd_sf"/>
</dbReference>
<dbReference type="RefSeq" id="WP_104437875.1">
    <property type="nucleotide sequence ID" value="NZ_PTJA01000008.1"/>
</dbReference>
<dbReference type="PROSITE" id="PS50110">
    <property type="entry name" value="RESPONSE_REGULATORY"/>
    <property type="match status" value="1"/>
</dbReference>
<evidence type="ECO:0000256" key="1">
    <source>
        <dbReference type="ARBA" id="ARBA00018672"/>
    </source>
</evidence>
<dbReference type="Pfam" id="PF00072">
    <property type="entry name" value="Response_reg"/>
    <property type="match status" value="1"/>
</dbReference>
<feature type="domain" description="Response regulatory" evidence="10">
    <location>
        <begin position="4"/>
        <end position="117"/>
    </location>
</feature>
<feature type="DNA-binding region" description="OmpR/PhoB-type" evidence="9">
    <location>
        <begin position="130"/>
        <end position="229"/>
    </location>
</feature>
<dbReference type="Gene3D" id="6.10.250.690">
    <property type="match status" value="1"/>
</dbReference>
<evidence type="ECO:0000256" key="3">
    <source>
        <dbReference type="ARBA" id="ARBA00023012"/>
    </source>
</evidence>